<dbReference type="GO" id="GO:0016787">
    <property type="term" value="F:hydrolase activity"/>
    <property type="evidence" value="ECO:0007669"/>
    <property type="project" value="UniProtKB-KW"/>
</dbReference>
<dbReference type="PANTHER" id="PTHR43540:SF9">
    <property type="entry name" value="FAMILY HYDROLASE, PUTATIVE (AFU_ORTHOLOGUE AFUA_2G08700)-RELATED"/>
    <property type="match status" value="1"/>
</dbReference>
<feature type="domain" description="Isochorismatase-like" evidence="4">
    <location>
        <begin position="119"/>
        <end position="270"/>
    </location>
</feature>
<dbReference type="PANTHER" id="PTHR43540">
    <property type="entry name" value="PEROXYUREIDOACRYLATE/UREIDOACRYLATE AMIDOHYDROLASE-RELATED"/>
    <property type="match status" value="1"/>
</dbReference>
<proteinExistence type="inferred from homology"/>
<evidence type="ECO:0000256" key="3">
    <source>
        <dbReference type="SAM" id="MobiDB-lite"/>
    </source>
</evidence>
<gene>
    <name evidence="5" type="ORF">CVT26_008958</name>
</gene>
<evidence type="ECO:0000256" key="2">
    <source>
        <dbReference type="ARBA" id="ARBA00022801"/>
    </source>
</evidence>
<organism evidence="5 6">
    <name type="scientific">Gymnopilus dilepis</name>
    <dbReference type="NCBI Taxonomy" id="231916"/>
    <lineage>
        <taxon>Eukaryota</taxon>
        <taxon>Fungi</taxon>
        <taxon>Dikarya</taxon>
        <taxon>Basidiomycota</taxon>
        <taxon>Agaricomycotina</taxon>
        <taxon>Agaricomycetes</taxon>
        <taxon>Agaricomycetidae</taxon>
        <taxon>Agaricales</taxon>
        <taxon>Agaricineae</taxon>
        <taxon>Hymenogastraceae</taxon>
        <taxon>Gymnopilus</taxon>
    </lineage>
</organism>
<keyword evidence="6" id="KW-1185">Reference proteome</keyword>
<dbReference type="Pfam" id="PF00857">
    <property type="entry name" value="Isochorismatase"/>
    <property type="match status" value="1"/>
</dbReference>
<evidence type="ECO:0000313" key="6">
    <source>
        <dbReference type="Proteomes" id="UP000284706"/>
    </source>
</evidence>
<feature type="compositionally biased region" description="Low complexity" evidence="3">
    <location>
        <begin position="1"/>
        <end position="36"/>
    </location>
</feature>
<name>A0A409YRT4_9AGAR</name>
<comment type="similarity">
    <text evidence="1">Belongs to the isochorismatase family.</text>
</comment>
<dbReference type="STRING" id="231916.A0A409YRT4"/>
<dbReference type="InterPro" id="IPR050272">
    <property type="entry name" value="Isochorismatase-like_hydrls"/>
</dbReference>
<dbReference type="SUPFAM" id="SSF52499">
    <property type="entry name" value="Isochorismatase-like hydrolases"/>
    <property type="match status" value="1"/>
</dbReference>
<dbReference type="InterPro" id="IPR036380">
    <property type="entry name" value="Isochorismatase-like_sf"/>
</dbReference>
<keyword evidence="2" id="KW-0378">Hydrolase</keyword>
<reference evidence="5 6" key="1">
    <citation type="journal article" date="2018" name="Evol. Lett.">
        <title>Horizontal gene cluster transfer increased hallucinogenic mushroom diversity.</title>
        <authorList>
            <person name="Reynolds H.T."/>
            <person name="Vijayakumar V."/>
            <person name="Gluck-Thaler E."/>
            <person name="Korotkin H.B."/>
            <person name="Matheny P.B."/>
            <person name="Slot J.C."/>
        </authorList>
    </citation>
    <scope>NUCLEOTIDE SEQUENCE [LARGE SCALE GENOMIC DNA]</scope>
    <source>
        <strain evidence="5 6">SRW20</strain>
    </source>
</reference>
<dbReference type="OrthoDB" id="167809at2759"/>
<dbReference type="Gene3D" id="3.40.50.850">
    <property type="entry name" value="Isochorismatase-like"/>
    <property type="match status" value="1"/>
</dbReference>
<comment type="caution">
    <text evidence="5">The sequence shown here is derived from an EMBL/GenBank/DDBJ whole genome shotgun (WGS) entry which is preliminary data.</text>
</comment>
<dbReference type="AlphaFoldDB" id="A0A409YRT4"/>
<feature type="region of interest" description="Disordered" evidence="3">
    <location>
        <begin position="1"/>
        <end position="44"/>
    </location>
</feature>
<evidence type="ECO:0000259" key="4">
    <source>
        <dbReference type="Pfam" id="PF00857"/>
    </source>
</evidence>
<evidence type="ECO:0000256" key="1">
    <source>
        <dbReference type="ARBA" id="ARBA00006336"/>
    </source>
</evidence>
<dbReference type="InParanoid" id="A0A409YRT4"/>
<accession>A0A409YRT4</accession>
<evidence type="ECO:0000313" key="5">
    <source>
        <dbReference type="EMBL" id="PPR05717.1"/>
    </source>
</evidence>
<dbReference type="InterPro" id="IPR000868">
    <property type="entry name" value="Isochorismatase-like_dom"/>
</dbReference>
<protein>
    <recommendedName>
        <fullName evidence="4">Isochorismatase-like domain-containing protein</fullName>
    </recommendedName>
</protein>
<dbReference type="EMBL" id="NHYE01000443">
    <property type="protein sequence ID" value="PPR05717.1"/>
    <property type="molecule type" value="Genomic_DNA"/>
</dbReference>
<sequence>MAMGSSTSTSTQQPSEDPPSSSTSDASPSESTTDPSIPIHDTPISGMIARPRVAFPAEFGDATDFWVEYPSGLVDISRTAHLPVEAKEDANFQPPPLKPGQLEIPVDGDRVVRVDNEKTALVVIDMQNFFLHPDLRIHKTGLACVQPLMDVIPPLRSAGSKILWVNWGLTDHELKTLPPSLIRTFKKHNGGGFGSELPGNFGRLLMRGAYNSDLYEPLQSEYLKGAKNGTDFWIHKNRMSGIWGYQTALDLFLKENGITTLLFAGVNTDQDGTATTSPEGGFENVIYNAGNSYGFVTDTKRVIGAVGH</sequence>
<dbReference type="Proteomes" id="UP000284706">
    <property type="component" value="Unassembled WGS sequence"/>
</dbReference>